<evidence type="ECO:0000313" key="2">
    <source>
        <dbReference type="Proteomes" id="UP000324832"/>
    </source>
</evidence>
<reference evidence="1 2" key="1">
    <citation type="submission" date="2017-07" db="EMBL/GenBank/DDBJ databases">
        <authorList>
            <person name="Talla V."/>
            <person name="Backstrom N."/>
        </authorList>
    </citation>
    <scope>NUCLEOTIDE SEQUENCE [LARGE SCALE GENOMIC DNA]</scope>
</reference>
<proteinExistence type="predicted"/>
<feature type="non-terminal residue" evidence="1">
    <location>
        <position position="90"/>
    </location>
</feature>
<evidence type="ECO:0000313" key="1">
    <source>
        <dbReference type="EMBL" id="VVC90597.1"/>
    </source>
</evidence>
<sequence length="90" mass="10213">MGELHASTGFIEPLPSSSGILFDGLVRYEDIKREYNSISHLISSRNKRSAWFNAIGTAFRHIFGTLDEDDAIKYDQAIEYVQTDEKTLTN</sequence>
<dbReference type="EMBL" id="FZQP02000828">
    <property type="protein sequence ID" value="VVC90597.1"/>
    <property type="molecule type" value="Genomic_DNA"/>
</dbReference>
<dbReference type="AlphaFoldDB" id="A0A5E4PZX7"/>
<gene>
    <name evidence="1" type="ORF">LSINAPIS_LOCUS3468</name>
</gene>
<keyword evidence="2" id="KW-1185">Reference proteome</keyword>
<dbReference type="Proteomes" id="UP000324832">
    <property type="component" value="Unassembled WGS sequence"/>
</dbReference>
<organism evidence="1 2">
    <name type="scientific">Leptidea sinapis</name>
    <dbReference type="NCBI Taxonomy" id="189913"/>
    <lineage>
        <taxon>Eukaryota</taxon>
        <taxon>Metazoa</taxon>
        <taxon>Ecdysozoa</taxon>
        <taxon>Arthropoda</taxon>
        <taxon>Hexapoda</taxon>
        <taxon>Insecta</taxon>
        <taxon>Pterygota</taxon>
        <taxon>Neoptera</taxon>
        <taxon>Endopterygota</taxon>
        <taxon>Lepidoptera</taxon>
        <taxon>Glossata</taxon>
        <taxon>Ditrysia</taxon>
        <taxon>Papilionoidea</taxon>
        <taxon>Pieridae</taxon>
        <taxon>Dismorphiinae</taxon>
        <taxon>Leptidea</taxon>
    </lineage>
</organism>
<name>A0A5E4PZX7_9NEOP</name>
<accession>A0A5E4PZX7</accession>
<protein>
    <submittedName>
        <fullName evidence="1">Uncharacterized protein</fullName>
    </submittedName>
</protein>